<keyword evidence="3" id="KW-1185">Reference proteome</keyword>
<comment type="caution">
    <text evidence="2">The sequence shown here is derived from an EMBL/GenBank/DDBJ whole genome shotgun (WGS) entry which is preliminary data.</text>
</comment>
<proteinExistence type="predicted"/>
<protein>
    <submittedName>
        <fullName evidence="2">Uncharacterized protein</fullName>
    </submittedName>
</protein>
<evidence type="ECO:0000313" key="3">
    <source>
        <dbReference type="Proteomes" id="UP001066276"/>
    </source>
</evidence>
<accession>A0AAV7WRS4</accession>
<sequence>MLVAPCGHRCELSIRLGRSHGSWWLGELRPFSSLLPSMGPQSGHGASIGSFEIRYLQNLQRYMTESKNTRNPLDQQRLKNKGEHKANENKIKE</sequence>
<organism evidence="2 3">
    <name type="scientific">Pleurodeles waltl</name>
    <name type="common">Iberian ribbed newt</name>
    <dbReference type="NCBI Taxonomy" id="8319"/>
    <lineage>
        <taxon>Eukaryota</taxon>
        <taxon>Metazoa</taxon>
        <taxon>Chordata</taxon>
        <taxon>Craniata</taxon>
        <taxon>Vertebrata</taxon>
        <taxon>Euteleostomi</taxon>
        <taxon>Amphibia</taxon>
        <taxon>Batrachia</taxon>
        <taxon>Caudata</taxon>
        <taxon>Salamandroidea</taxon>
        <taxon>Salamandridae</taxon>
        <taxon>Pleurodelinae</taxon>
        <taxon>Pleurodeles</taxon>
    </lineage>
</organism>
<dbReference type="Proteomes" id="UP001066276">
    <property type="component" value="Chromosome 1_1"/>
</dbReference>
<feature type="region of interest" description="Disordered" evidence="1">
    <location>
        <begin position="64"/>
        <end position="93"/>
    </location>
</feature>
<dbReference type="EMBL" id="JANPWB010000001">
    <property type="protein sequence ID" value="KAJ1216650.1"/>
    <property type="molecule type" value="Genomic_DNA"/>
</dbReference>
<gene>
    <name evidence="2" type="ORF">NDU88_004251</name>
</gene>
<reference evidence="2" key="1">
    <citation type="journal article" date="2022" name="bioRxiv">
        <title>Sequencing and chromosome-scale assembly of the giantPleurodeles waltlgenome.</title>
        <authorList>
            <person name="Brown T."/>
            <person name="Elewa A."/>
            <person name="Iarovenko S."/>
            <person name="Subramanian E."/>
            <person name="Araus A.J."/>
            <person name="Petzold A."/>
            <person name="Susuki M."/>
            <person name="Suzuki K.-i.T."/>
            <person name="Hayashi T."/>
            <person name="Toyoda A."/>
            <person name="Oliveira C."/>
            <person name="Osipova E."/>
            <person name="Leigh N.D."/>
            <person name="Simon A."/>
            <person name="Yun M.H."/>
        </authorList>
    </citation>
    <scope>NUCLEOTIDE SEQUENCE</scope>
    <source>
        <strain evidence="2">20211129_DDA</strain>
        <tissue evidence="2">Liver</tissue>
    </source>
</reference>
<name>A0AAV7WRS4_PLEWA</name>
<evidence type="ECO:0000313" key="2">
    <source>
        <dbReference type="EMBL" id="KAJ1216650.1"/>
    </source>
</evidence>
<feature type="compositionally biased region" description="Basic and acidic residues" evidence="1">
    <location>
        <begin position="76"/>
        <end position="93"/>
    </location>
</feature>
<evidence type="ECO:0000256" key="1">
    <source>
        <dbReference type="SAM" id="MobiDB-lite"/>
    </source>
</evidence>
<feature type="compositionally biased region" description="Polar residues" evidence="1">
    <location>
        <begin position="64"/>
        <end position="74"/>
    </location>
</feature>
<dbReference type="AlphaFoldDB" id="A0AAV7WRS4"/>